<dbReference type="CDD" id="cd17039">
    <property type="entry name" value="Ubl_ubiquitin_like"/>
    <property type="match status" value="1"/>
</dbReference>
<dbReference type="AlphaFoldDB" id="A0AAD1Y5E9"/>
<reference evidence="2" key="1">
    <citation type="submission" date="2023-07" db="EMBL/GenBank/DDBJ databases">
        <authorList>
            <consortium name="AG Swart"/>
            <person name="Singh M."/>
            <person name="Singh A."/>
            <person name="Seah K."/>
            <person name="Emmerich C."/>
        </authorList>
    </citation>
    <scope>NUCLEOTIDE SEQUENCE</scope>
    <source>
        <strain evidence="2">DP1</strain>
    </source>
</reference>
<protein>
    <recommendedName>
        <fullName evidence="1">Ubiquitin-like domain-containing protein</fullName>
    </recommendedName>
</protein>
<accession>A0AAD1Y5E9</accession>
<dbReference type="InterPro" id="IPR000626">
    <property type="entry name" value="Ubiquitin-like_dom"/>
</dbReference>
<dbReference type="InterPro" id="IPR029071">
    <property type="entry name" value="Ubiquitin-like_domsf"/>
</dbReference>
<evidence type="ECO:0000313" key="3">
    <source>
        <dbReference type="Proteomes" id="UP001295684"/>
    </source>
</evidence>
<dbReference type="SMART" id="SM00213">
    <property type="entry name" value="UBQ"/>
    <property type="match status" value="1"/>
</dbReference>
<dbReference type="SUPFAM" id="SSF54236">
    <property type="entry name" value="Ubiquitin-like"/>
    <property type="match status" value="1"/>
</dbReference>
<dbReference type="Pfam" id="PF00240">
    <property type="entry name" value="ubiquitin"/>
    <property type="match status" value="1"/>
</dbReference>
<dbReference type="PROSITE" id="PS50053">
    <property type="entry name" value="UBIQUITIN_2"/>
    <property type="match status" value="1"/>
</dbReference>
<evidence type="ECO:0000313" key="2">
    <source>
        <dbReference type="EMBL" id="CAI2385140.1"/>
    </source>
</evidence>
<feature type="domain" description="Ubiquitin-like" evidence="1">
    <location>
        <begin position="9"/>
        <end position="84"/>
    </location>
</feature>
<dbReference type="EMBL" id="CAMPGE010027521">
    <property type="protein sequence ID" value="CAI2385140.1"/>
    <property type="molecule type" value="Genomic_DNA"/>
</dbReference>
<sequence>MESHSSEEIIVNVVTLSSHTIPFYVDKGITAGELRDKFEQRTGVQRNNCAFIYKGKDCYDEFLFSSLPFDNGDTIHCVFRQREGQTFDEISELIQNATL</sequence>
<keyword evidence="3" id="KW-1185">Reference proteome</keyword>
<dbReference type="Proteomes" id="UP001295684">
    <property type="component" value="Unassembled WGS sequence"/>
</dbReference>
<gene>
    <name evidence="2" type="ORF">ECRASSUSDP1_LOCUS26688</name>
</gene>
<evidence type="ECO:0000259" key="1">
    <source>
        <dbReference type="PROSITE" id="PS50053"/>
    </source>
</evidence>
<proteinExistence type="predicted"/>
<name>A0AAD1Y5E9_EUPCR</name>
<dbReference type="Gene3D" id="3.10.20.90">
    <property type="entry name" value="Phosphatidylinositol 3-kinase Catalytic Subunit, Chain A, domain 1"/>
    <property type="match status" value="1"/>
</dbReference>
<organism evidence="2 3">
    <name type="scientific">Euplotes crassus</name>
    <dbReference type="NCBI Taxonomy" id="5936"/>
    <lineage>
        <taxon>Eukaryota</taxon>
        <taxon>Sar</taxon>
        <taxon>Alveolata</taxon>
        <taxon>Ciliophora</taxon>
        <taxon>Intramacronucleata</taxon>
        <taxon>Spirotrichea</taxon>
        <taxon>Hypotrichia</taxon>
        <taxon>Euplotida</taxon>
        <taxon>Euplotidae</taxon>
        <taxon>Moneuplotes</taxon>
    </lineage>
</organism>
<comment type="caution">
    <text evidence="2">The sequence shown here is derived from an EMBL/GenBank/DDBJ whole genome shotgun (WGS) entry which is preliminary data.</text>
</comment>